<evidence type="ECO:0000256" key="3">
    <source>
        <dbReference type="ARBA" id="ARBA00003616"/>
    </source>
</evidence>
<dbReference type="InterPro" id="IPR005719">
    <property type="entry name" value="Dihydroorotate_DH_2"/>
</dbReference>
<dbReference type="PANTHER" id="PTHR48109:SF4">
    <property type="entry name" value="DIHYDROOROTATE DEHYDROGENASE (QUINONE), MITOCHONDRIAL"/>
    <property type="match status" value="1"/>
</dbReference>
<name>A0A6N2Z302_STASI</name>
<comment type="catalytic activity">
    <reaction evidence="16">
        <text>(S)-dihydroorotate + NAD(+) = orotate + NADH + H(+)</text>
        <dbReference type="Rhea" id="RHEA:13513"/>
        <dbReference type="ChEBI" id="CHEBI:15378"/>
        <dbReference type="ChEBI" id="CHEBI:30839"/>
        <dbReference type="ChEBI" id="CHEBI:30864"/>
        <dbReference type="ChEBI" id="CHEBI:57540"/>
        <dbReference type="ChEBI" id="CHEBI:57945"/>
        <dbReference type="EC" id="1.3.1.14"/>
    </reaction>
</comment>
<dbReference type="InterPro" id="IPR005720">
    <property type="entry name" value="Dihydroorotate_DH_cat"/>
</dbReference>
<keyword evidence="10" id="KW-0285">Flavoprotein</keyword>
<dbReference type="InterPro" id="IPR013785">
    <property type="entry name" value="Aldolase_TIM"/>
</dbReference>
<evidence type="ECO:0000256" key="12">
    <source>
        <dbReference type="ARBA" id="ARBA00022975"/>
    </source>
</evidence>
<evidence type="ECO:0000256" key="11">
    <source>
        <dbReference type="ARBA" id="ARBA00022643"/>
    </source>
</evidence>
<evidence type="ECO:0000256" key="8">
    <source>
        <dbReference type="ARBA" id="ARBA00011669"/>
    </source>
</evidence>
<comment type="pathway">
    <text evidence="5">Pyrimidine metabolism; UMP biosynthesis via de novo pathway; orotate from (S)-dihydroorotate (NAD(+) route): step 1/1.</text>
</comment>
<dbReference type="NCBIfam" id="NF003652">
    <property type="entry name" value="PRK05286.2-5"/>
    <property type="match status" value="1"/>
</dbReference>
<dbReference type="InterPro" id="IPR001295">
    <property type="entry name" value="Dihydroorotate_DH_CS"/>
</dbReference>
<evidence type="ECO:0000256" key="10">
    <source>
        <dbReference type="ARBA" id="ARBA00022630"/>
    </source>
</evidence>
<keyword evidence="12" id="KW-0665">Pyrimidine biosynthesis</keyword>
<dbReference type="PROSITE" id="PS00912">
    <property type="entry name" value="DHODEHASE_2"/>
    <property type="match status" value="1"/>
</dbReference>
<evidence type="ECO:0000256" key="14">
    <source>
        <dbReference type="ARBA" id="ARBA00023136"/>
    </source>
</evidence>
<comment type="subcellular location">
    <subcellularLocation>
        <location evidence="4">Membrane</location>
    </subcellularLocation>
</comment>
<accession>A0A6N2Z302</accession>
<dbReference type="SUPFAM" id="SSF51395">
    <property type="entry name" value="FMN-linked oxidoreductases"/>
    <property type="match status" value="1"/>
</dbReference>
<dbReference type="GO" id="GO:0006207">
    <property type="term" value="P:'de novo' pyrimidine nucleobase biosynthetic process"/>
    <property type="evidence" value="ECO:0007669"/>
    <property type="project" value="UniProtKB-UniRule"/>
</dbReference>
<feature type="domain" description="Dihydroorotate dehydrogenase catalytic" evidence="18">
    <location>
        <begin position="49"/>
        <end position="334"/>
    </location>
</feature>
<dbReference type="PANTHER" id="PTHR48109">
    <property type="entry name" value="DIHYDROOROTATE DEHYDROGENASE (QUINONE), MITOCHONDRIAL-RELATED"/>
    <property type="match status" value="1"/>
</dbReference>
<comment type="pathway">
    <text evidence="6">Pyrimidine metabolism; UMP biosynthesis via de novo pathway; orotate from (S)-dihydroorotate (quinone route): step 1/1.</text>
</comment>
<sequence length="347" mass="39352">MYKLLSKILFRFDPEKTHNAVIKILKIIQKSNRMSKLLEGFYDYNAVKLSQTINGISFPNPIGLAAGFDKSAELPQILEKLGFGYIEVGGITPLPQKGNAKPRLFRLVKDKALINRMGFNNDGSIKCYKSLYNKNFKKPIGVNVGVNKDSKDWINDYIKVIDQLVDTVDYFTINISSPNTKGLQTLHNPREFKELSEAIKKHLNYSNYNIPIYLKVTSDITFNDLDHILETAPKYFNGIVLANTSQKRKGLLDQHKYEKGGLSGRPLFNYNLQLIKYSRGKVPKDFTIIGTGGIFSADDAISMLKAGANILQIYTSFMYEGPKITKKINKKLELYMKDNNINNISEI</sequence>
<evidence type="ECO:0000256" key="16">
    <source>
        <dbReference type="ARBA" id="ARBA00048996"/>
    </source>
</evidence>
<comment type="function">
    <text evidence="2">Catalyzes the conversion of dihydroorotate to orotate with quinone as electron acceptor.</text>
</comment>
<comment type="similarity">
    <text evidence="7">Belongs to the dihydroorotate dehydrogenase family. Type 2 subfamily.</text>
</comment>
<dbReference type="NCBIfam" id="TIGR01036">
    <property type="entry name" value="pyrD_sub2"/>
    <property type="match status" value="1"/>
</dbReference>
<dbReference type="GO" id="GO:0106430">
    <property type="term" value="F:dihydroorotate dehydrogenase (quinone) activity"/>
    <property type="evidence" value="ECO:0007669"/>
    <property type="project" value="UniProtKB-EC"/>
</dbReference>
<evidence type="ECO:0000256" key="7">
    <source>
        <dbReference type="ARBA" id="ARBA00005359"/>
    </source>
</evidence>
<evidence type="ECO:0000256" key="15">
    <source>
        <dbReference type="ARBA" id="ARBA00048639"/>
    </source>
</evidence>
<evidence type="ECO:0000259" key="18">
    <source>
        <dbReference type="Pfam" id="PF01180"/>
    </source>
</evidence>
<evidence type="ECO:0000256" key="4">
    <source>
        <dbReference type="ARBA" id="ARBA00004370"/>
    </source>
</evidence>
<dbReference type="EMBL" id="CACRUO010000015">
    <property type="protein sequence ID" value="VYT72617.1"/>
    <property type="molecule type" value="Genomic_DNA"/>
</dbReference>
<keyword evidence="14" id="KW-0472">Membrane</keyword>
<evidence type="ECO:0000256" key="2">
    <source>
        <dbReference type="ARBA" id="ARBA00003125"/>
    </source>
</evidence>
<dbReference type="PROSITE" id="PS00911">
    <property type="entry name" value="DHODEHASE_1"/>
    <property type="match status" value="1"/>
</dbReference>
<evidence type="ECO:0000256" key="9">
    <source>
        <dbReference type="ARBA" id="ARBA00018366"/>
    </source>
</evidence>
<comment type="catalytic activity">
    <reaction evidence="15">
        <text>(S)-dihydroorotate + a quinone = orotate + a quinol</text>
        <dbReference type="Rhea" id="RHEA:30187"/>
        <dbReference type="ChEBI" id="CHEBI:24646"/>
        <dbReference type="ChEBI" id="CHEBI:30839"/>
        <dbReference type="ChEBI" id="CHEBI:30864"/>
        <dbReference type="ChEBI" id="CHEBI:132124"/>
        <dbReference type="EC" id="1.3.5.2"/>
    </reaction>
</comment>
<dbReference type="InterPro" id="IPR012135">
    <property type="entry name" value="Dihydroorotate_DH_1_2"/>
</dbReference>
<dbReference type="AlphaFoldDB" id="A0A6N2Z302"/>
<protein>
    <recommendedName>
        <fullName evidence="9 17">Dihydroorotate dehydrogenase (quinone)</fullName>
        <ecNumber evidence="17">1.3.5.2</ecNumber>
    </recommendedName>
</protein>
<evidence type="ECO:0000256" key="17">
    <source>
        <dbReference type="NCBIfam" id="TIGR01036"/>
    </source>
</evidence>
<dbReference type="GO" id="GO:0005886">
    <property type="term" value="C:plasma membrane"/>
    <property type="evidence" value="ECO:0007669"/>
    <property type="project" value="TreeGrafter"/>
</dbReference>
<dbReference type="PIRSF" id="PIRSF000164">
    <property type="entry name" value="DHO_oxidase"/>
    <property type="match status" value="1"/>
</dbReference>
<evidence type="ECO:0000256" key="5">
    <source>
        <dbReference type="ARBA" id="ARBA00004715"/>
    </source>
</evidence>
<dbReference type="EC" id="1.3.5.2" evidence="17"/>
<dbReference type="UniPathway" id="UPA00070">
    <property type="reaction ID" value="UER00945"/>
</dbReference>
<dbReference type="InterPro" id="IPR050074">
    <property type="entry name" value="DHO_dehydrogenase"/>
</dbReference>
<dbReference type="GO" id="GO:0004589">
    <property type="term" value="F:dihydroorotate dehydrogenase (NAD+) activity"/>
    <property type="evidence" value="ECO:0007669"/>
    <property type="project" value="UniProtKB-EC"/>
</dbReference>
<keyword evidence="13 19" id="KW-0560">Oxidoreductase</keyword>
<reference evidence="19" key="1">
    <citation type="submission" date="2019-11" db="EMBL/GenBank/DDBJ databases">
        <authorList>
            <person name="Feng L."/>
        </authorList>
    </citation>
    <scope>NUCLEOTIDE SEQUENCE</scope>
    <source>
        <strain evidence="19">SsimulansLFYP27</strain>
    </source>
</reference>
<dbReference type="RefSeq" id="WP_156666437.1">
    <property type="nucleotide sequence ID" value="NZ_CACRUO010000015.1"/>
</dbReference>
<dbReference type="Gene3D" id="3.20.20.70">
    <property type="entry name" value="Aldolase class I"/>
    <property type="match status" value="1"/>
</dbReference>
<dbReference type="GO" id="GO:0005737">
    <property type="term" value="C:cytoplasm"/>
    <property type="evidence" value="ECO:0007669"/>
    <property type="project" value="InterPro"/>
</dbReference>
<evidence type="ECO:0000313" key="19">
    <source>
        <dbReference type="EMBL" id="VYT72617.1"/>
    </source>
</evidence>
<comment type="cofactor">
    <cofactor evidence="1">
        <name>FMN</name>
        <dbReference type="ChEBI" id="CHEBI:58210"/>
    </cofactor>
</comment>
<evidence type="ECO:0000256" key="1">
    <source>
        <dbReference type="ARBA" id="ARBA00001917"/>
    </source>
</evidence>
<evidence type="ECO:0000256" key="6">
    <source>
        <dbReference type="ARBA" id="ARBA00005161"/>
    </source>
</evidence>
<dbReference type="Pfam" id="PF01180">
    <property type="entry name" value="DHO_dh"/>
    <property type="match status" value="1"/>
</dbReference>
<dbReference type="GO" id="GO:0044205">
    <property type="term" value="P:'de novo' UMP biosynthetic process"/>
    <property type="evidence" value="ECO:0007669"/>
    <property type="project" value="UniProtKB-UniPathway"/>
</dbReference>
<organism evidence="19">
    <name type="scientific">Staphylococcus simulans</name>
    <dbReference type="NCBI Taxonomy" id="1286"/>
    <lineage>
        <taxon>Bacteria</taxon>
        <taxon>Bacillati</taxon>
        <taxon>Bacillota</taxon>
        <taxon>Bacilli</taxon>
        <taxon>Bacillales</taxon>
        <taxon>Staphylococcaceae</taxon>
        <taxon>Staphylococcus</taxon>
    </lineage>
</organism>
<keyword evidence="11" id="KW-0288">FMN</keyword>
<evidence type="ECO:0000256" key="13">
    <source>
        <dbReference type="ARBA" id="ARBA00023002"/>
    </source>
</evidence>
<proteinExistence type="inferred from homology"/>
<comment type="function">
    <text evidence="3">Catalyzes the conversion of dihydroorotate to orotate with NAD(+) as electron acceptor.</text>
</comment>
<dbReference type="CDD" id="cd04738">
    <property type="entry name" value="DHOD_2_like"/>
    <property type="match status" value="1"/>
</dbReference>
<gene>
    <name evidence="19" type="primary">pyrD_2</name>
    <name evidence="19" type="ORF">SSLFYP27_00483</name>
</gene>
<comment type="subunit">
    <text evidence="8">Heterotetramer of 2 PyrK and 2 PyrD type B subunits.</text>
</comment>